<protein>
    <submittedName>
        <fullName evidence="1">Uncharacterized protein</fullName>
    </submittedName>
</protein>
<name>A0A168DYT2_9CLOT</name>
<dbReference type="Proteomes" id="UP000076603">
    <property type="component" value="Unassembled WGS sequence"/>
</dbReference>
<dbReference type="PATRIC" id="fig|1121326.3.peg.453"/>
<sequence>MGKHHHKAPKNSTSVSSNSSGLGSFGGFNIGDLLKNIDINQVISLLSSFVGAKNMNTDQLSSMIRNLDLNDVSKETSSSKIDMNKLQSQLSLLADRLDQVDGGKGANVHDELLNAVNNLQNTPGGTDAILDFIKSNLSGADEDTNKRNRK</sequence>
<proteinExistence type="predicted"/>
<dbReference type="AlphaFoldDB" id="A0A168DYT2"/>
<organism evidence="1 2">
    <name type="scientific">Clostridium magnum DSM 2767</name>
    <dbReference type="NCBI Taxonomy" id="1121326"/>
    <lineage>
        <taxon>Bacteria</taxon>
        <taxon>Bacillati</taxon>
        <taxon>Bacillota</taxon>
        <taxon>Clostridia</taxon>
        <taxon>Eubacteriales</taxon>
        <taxon>Clostridiaceae</taxon>
        <taxon>Clostridium</taxon>
    </lineage>
</organism>
<keyword evidence="2" id="KW-1185">Reference proteome</keyword>
<gene>
    <name evidence="1" type="ORF">CLMAG_04970</name>
</gene>
<dbReference type="RefSeq" id="WP_082831767.1">
    <property type="nucleotide sequence ID" value="NZ_FQXL01000024.1"/>
</dbReference>
<evidence type="ECO:0000313" key="1">
    <source>
        <dbReference type="EMBL" id="KZL93451.1"/>
    </source>
</evidence>
<accession>A0A168DYT2</accession>
<evidence type="ECO:0000313" key="2">
    <source>
        <dbReference type="Proteomes" id="UP000076603"/>
    </source>
</evidence>
<dbReference type="EMBL" id="LWAE01000001">
    <property type="protein sequence ID" value="KZL93451.1"/>
    <property type="molecule type" value="Genomic_DNA"/>
</dbReference>
<comment type="caution">
    <text evidence="1">The sequence shown here is derived from an EMBL/GenBank/DDBJ whole genome shotgun (WGS) entry which is preliminary data.</text>
</comment>
<reference evidence="1 2" key="1">
    <citation type="submission" date="2016-04" db="EMBL/GenBank/DDBJ databases">
        <title>Genome sequence of Clostridium magnum DSM 2767.</title>
        <authorList>
            <person name="Poehlein A."/>
            <person name="Uhlig R."/>
            <person name="Fischer R."/>
            <person name="Bahl H."/>
            <person name="Daniel R."/>
        </authorList>
    </citation>
    <scope>NUCLEOTIDE SEQUENCE [LARGE SCALE GENOMIC DNA]</scope>
    <source>
        <strain evidence="1 2">DSM 2767</strain>
    </source>
</reference>